<dbReference type="RefSeq" id="WP_121988978.1">
    <property type="nucleotide sequence ID" value="NZ_OUNR01000012.1"/>
</dbReference>
<keyword evidence="3" id="KW-1185">Reference proteome</keyword>
<evidence type="ECO:0000313" key="2">
    <source>
        <dbReference type="EMBL" id="SPP64611.1"/>
    </source>
</evidence>
<dbReference type="Proteomes" id="UP000248168">
    <property type="component" value="Unassembled WGS sequence"/>
</dbReference>
<organism evidence="2 3">
    <name type="scientific">Nitrospira lenta</name>
    <dbReference type="NCBI Taxonomy" id="1436998"/>
    <lineage>
        <taxon>Bacteria</taxon>
        <taxon>Pseudomonadati</taxon>
        <taxon>Nitrospirota</taxon>
        <taxon>Nitrospiria</taxon>
        <taxon>Nitrospirales</taxon>
        <taxon>Nitrospiraceae</taxon>
        <taxon>Nitrospira</taxon>
    </lineage>
</organism>
<gene>
    <name evidence="2" type="ORF">NITLEN_20251</name>
</gene>
<reference evidence="3" key="1">
    <citation type="submission" date="2018-04" db="EMBL/GenBank/DDBJ databases">
        <authorList>
            <person name="Lucker S."/>
            <person name="Sakoula D."/>
        </authorList>
    </citation>
    <scope>NUCLEOTIDE SEQUENCE [LARGE SCALE GENOMIC DNA]</scope>
</reference>
<proteinExistence type="predicted"/>
<dbReference type="Pfam" id="PF03235">
    <property type="entry name" value="GmrSD_N"/>
    <property type="match status" value="1"/>
</dbReference>
<evidence type="ECO:0000259" key="1">
    <source>
        <dbReference type="Pfam" id="PF03235"/>
    </source>
</evidence>
<dbReference type="OrthoDB" id="9798761at2"/>
<dbReference type="InterPro" id="IPR004919">
    <property type="entry name" value="GmrSD_N"/>
</dbReference>
<evidence type="ECO:0000313" key="3">
    <source>
        <dbReference type="Proteomes" id="UP000248168"/>
    </source>
</evidence>
<sequence>MKSDISTKLTTETAYFNQLIADIKKGEVKIPQFQRKFVWKDEQALELLDSVANGYPIGSILLWKTVDKLNAARDIGVFQLPKTDEITPTNYVLDGQQRLTVIYSCLGAPENAPGYMAGYDLANETFLELKPGAGRPDVFPLRKLFQTTSLLNYRTSLLALPNAAQLQQRLDDLIAAFTQYKLPVVTLKDLTIDEVCPIFERINSSGTRLSTYDLMVAATWAEDFDLNEKVGGILASIESKGYGETERSTILKAVSAVQLDSIQDKALRDLRKLTTPEIEALAVRTESALKHAVDALSTQFKIHSWDFLSYEAVLIITTYLFRDTKHLSAEQSARLRQWFWRASFGERYKVGGENFVSRDLEIVRRYVLEGVGDPEQFGTIPIAAEWAKTQFKSNVSRSRAYILALAAAAPRNLPNGMVVDVEHALSSYNKKEYHHVYPRAYLKALGEGETSNVLGNIIMLTAASNKTISDNSPAKYIPAIVASLGKECDAVFASNLLPLPSSFDYAKSSYGDFLAARGPLISKHVEDLILT</sequence>
<dbReference type="AlphaFoldDB" id="A0A330L4A3"/>
<dbReference type="EMBL" id="OUNR01000012">
    <property type="protein sequence ID" value="SPP64611.1"/>
    <property type="molecule type" value="Genomic_DNA"/>
</dbReference>
<dbReference type="PANTHER" id="PTHR37292">
    <property type="entry name" value="VNG6097C"/>
    <property type="match status" value="1"/>
</dbReference>
<name>A0A330L4A3_9BACT</name>
<dbReference type="PANTHER" id="PTHR37292:SF2">
    <property type="entry name" value="DUF262 DOMAIN-CONTAINING PROTEIN"/>
    <property type="match status" value="1"/>
</dbReference>
<accession>A0A330L4A3</accession>
<feature type="domain" description="GmrSD restriction endonucleases N-terminal" evidence="1">
    <location>
        <begin position="17"/>
        <end position="217"/>
    </location>
</feature>
<protein>
    <recommendedName>
        <fullName evidence="1">GmrSD restriction endonucleases N-terminal domain-containing protein</fullName>
    </recommendedName>
</protein>
<dbReference type="InParanoid" id="A0A330L4A3"/>